<evidence type="ECO:0000256" key="5">
    <source>
        <dbReference type="ARBA" id="ARBA00007383"/>
    </source>
</evidence>
<gene>
    <name evidence="15" type="ORF">H9895_03785</name>
</gene>
<evidence type="ECO:0000313" key="15">
    <source>
        <dbReference type="EMBL" id="HIV74185.1"/>
    </source>
</evidence>
<evidence type="ECO:0000256" key="8">
    <source>
        <dbReference type="ARBA" id="ARBA00022723"/>
    </source>
</evidence>
<reference evidence="15" key="2">
    <citation type="submission" date="2021-04" db="EMBL/GenBank/DDBJ databases">
        <authorList>
            <person name="Gilroy R."/>
        </authorList>
    </citation>
    <scope>NUCLEOTIDE SEQUENCE</scope>
    <source>
        <strain evidence="15">CHK169-2315</strain>
    </source>
</reference>
<keyword evidence="6" id="KW-0963">Cytoplasm</keyword>
<dbReference type="Pfam" id="PF01351">
    <property type="entry name" value="RNase_HII"/>
    <property type="match status" value="1"/>
</dbReference>
<dbReference type="EC" id="3.1.26.4" evidence="13"/>
<evidence type="ECO:0000313" key="16">
    <source>
        <dbReference type="Proteomes" id="UP000823937"/>
    </source>
</evidence>
<dbReference type="Proteomes" id="UP000823937">
    <property type="component" value="Unassembled WGS sequence"/>
</dbReference>
<dbReference type="EMBL" id="DXHX01000051">
    <property type="protein sequence ID" value="HIV74185.1"/>
    <property type="molecule type" value="Genomic_DNA"/>
</dbReference>
<comment type="catalytic activity">
    <reaction evidence="1 12 13">
        <text>Endonucleolytic cleavage to 5'-phosphomonoester.</text>
        <dbReference type="EC" id="3.1.26.4"/>
    </reaction>
</comment>
<feature type="binding site" evidence="12">
    <location>
        <position position="60"/>
    </location>
    <ligand>
        <name>a divalent metal cation</name>
        <dbReference type="ChEBI" id="CHEBI:60240"/>
    </ligand>
</feature>
<dbReference type="GO" id="GO:0043137">
    <property type="term" value="P:DNA replication, removal of RNA primer"/>
    <property type="evidence" value="ECO:0007669"/>
    <property type="project" value="TreeGrafter"/>
</dbReference>
<dbReference type="InterPro" id="IPR024567">
    <property type="entry name" value="RNase_HII/HIII_dom"/>
</dbReference>
<comment type="similarity">
    <text evidence="5 13">Belongs to the RNase HII family.</text>
</comment>
<protein>
    <recommendedName>
        <fullName evidence="13">Ribonuclease</fullName>
        <ecNumber evidence="13">3.1.26.4</ecNumber>
    </recommendedName>
</protein>
<comment type="function">
    <text evidence="3 13">Endonuclease that specifically degrades the RNA of RNA-DNA hybrids.</text>
</comment>
<evidence type="ECO:0000256" key="9">
    <source>
        <dbReference type="ARBA" id="ARBA00022759"/>
    </source>
</evidence>
<dbReference type="GO" id="GO:0046872">
    <property type="term" value="F:metal ion binding"/>
    <property type="evidence" value="ECO:0007669"/>
    <property type="project" value="UniProtKB-KW"/>
</dbReference>
<feature type="non-terminal residue" evidence="15">
    <location>
        <position position="1"/>
    </location>
</feature>
<dbReference type="PROSITE" id="PS51975">
    <property type="entry name" value="RNASE_H_2"/>
    <property type="match status" value="1"/>
</dbReference>
<keyword evidence="11" id="KW-0464">Manganese</keyword>
<feature type="binding site" evidence="12">
    <location>
        <position position="151"/>
    </location>
    <ligand>
        <name>a divalent metal cation</name>
        <dbReference type="ChEBI" id="CHEBI:60240"/>
    </ligand>
</feature>
<evidence type="ECO:0000256" key="6">
    <source>
        <dbReference type="ARBA" id="ARBA00022490"/>
    </source>
</evidence>
<keyword evidence="8 12" id="KW-0479">Metal-binding</keyword>
<dbReference type="GO" id="GO:0004523">
    <property type="term" value="F:RNA-DNA hybrid ribonuclease activity"/>
    <property type="evidence" value="ECO:0007669"/>
    <property type="project" value="UniProtKB-UniRule"/>
</dbReference>
<dbReference type="PANTHER" id="PTHR10954">
    <property type="entry name" value="RIBONUCLEASE H2 SUBUNIT A"/>
    <property type="match status" value="1"/>
</dbReference>
<evidence type="ECO:0000256" key="2">
    <source>
        <dbReference type="ARBA" id="ARBA00001946"/>
    </source>
</evidence>
<comment type="caution">
    <text evidence="15">The sequence shown here is derived from an EMBL/GenBank/DDBJ whole genome shotgun (WGS) entry which is preliminary data.</text>
</comment>
<dbReference type="InterPro" id="IPR036397">
    <property type="entry name" value="RNaseH_sf"/>
</dbReference>
<keyword evidence="7 12" id="KW-0540">Nuclease</keyword>
<dbReference type="CDD" id="cd07182">
    <property type="entry name" value="RNase_HII_bacteria_HII_like"/>
    <property type="match status" value="1"/>
</dbReference>
<dbReference type="InterPro" id="IPR022898">
    <property type="entry name" value="RNase_HII"/>
</dbReference>
<keyword evidence="9 12" id="KW-0255">Endonuclease</keyword>
<evidence type="ECO:0000256" key="7">
    <source>
        <dbReference type="ARBA" id="ARBA00022722"/>
    </source>
</evidence>
<dbReference type="FunFam" id="3.30.420.10:FF:000006">
    <property type="entry name" value="Ribonuclease HII"/>
    <property type="match status" value="1"/>
</dbReference>
<comment type="subcellular location">
    <subcellularLocation>
        <location evidence="4">Cytoplasm</location>
    </subcellularLocation>
</comment>
<dbReference type="NCBIfam" id="NF000594">
    <property type="entry name" value="PRK00015.1-1"/>
    <property type="match status" value="1"/>
</dbReference>
<dbReference type="Gene3D" id="3.30.420.10">
    <property type="entry name" value="Ribonuclease H-like superfamily/Ribonuclease H"/>
    <property type="match status" value="1"/>
</dbReference>
<dbReference type="InterPro" id="IPR012337">
    <property type="entry name" value="RNaseH-like_sf"/>
</dbReference>
<proteinExistence type="inferred from homology"/>
<evidence type="ECO:0000256" key="13">
    <source>
        <dbReference type="RuleBase" id="RU003515"/>
    </source>
</evidence>
<dbReference type="AlphaFoldDB" id="A0A9D1TJG8"/>
<dbReference type="GO" id="GO:0032299">
    <property type="term" value="C:ribonuclease H2 complex"/>
    <property type="evidence" value="ECO:0007669"/>
    <property type="project" value="TreeGrafter"/>
</dbReference>
<dbReference type="NCBIfam" id="NF000595">
    <property type="entry name" value="PRK00015.1-3"/>
    <property type="match status" value="1"/>
</dbReference>
<dbReference type="HAMAP" id="MF_00052_B">
    <property type="entry name" value="RNase_HII_B"/>
    <property type="match status" value="1"/>
</dbReference>
<evidence type="ECO:0000256" key="1">
    <source>
        <dbReference type="ARBA" id="ARBA00000077"/>
    </source>
</evidence>
<comment type="cofactor">
    <cofactor evidence="2">
        <name>Mg(2+)</name>
        <dbReference type="ChEBI" id="CHEBI:18420"/>
    </cofactor>
</comment>
<evidence type="ECO:0000256" key="11">
    <source>
        <dbReference type="ARBA" id="ARBA00023211"/>
    </source>
</evidence>
<reference evidence="15" key="1">
    <citation type="journal article" date="2021" name="PeerJ">
        <title>Extensive microbial diversity within the chicken gut microbiome revealed by metagenomics and culture.</title>
        <authorList>
            <person name="Gilroy R."/>
            <person name="Ravi A."/>
            <person name="Getino M."/>
            <person name="Pursley I."/>
            <person name="Horton D.L."/>
            <person name="Alikhan N.F."/>
            <person name="Baker D."/>
            <person name="Gharbi K."/>
            <person name="Hall N."/>
            <person name="Watson M."/>
            <person name="Adriaenssens E.M."/>
            <person name="Foster-Nyarko E."/>
            <person name="Jarju S."/>
            <person name="Secka A."/>
            <person name="Antonio M."/>
            <person name="Oren A."/>
            <person name="Chaudhuri R.R."/>
            <person name="La Ragione R."/>
            <person name="Hildebrand F."/>
            <person name="Pallen M.J."/>
        </authorList>
    </citation>
    <scope>NUCLEOTIDE SEQUENCE</scope>
    <source>
        <strain evidence="15">CHK169-2315</strain>
    </source>
</reference>
<feature type="domain" description="RNase H type-2" evidence="14">
    <location>
        <begin position="53"/>
        <end position="238"/>
    </location>
</feature>
<dbReference type="SUPFAM" id="SSF53098">
    <property type="entry name" value="Ribonuclease H-like"/>
    <property type="match status" value="1"/>
</dbReference>
<dbReference type="GO" id="GO:0005737">
    <property type="term" value="C:cytoplasm"/>
    <property type="evidence" value="ECO:0007669"/>
    <property type="project" value="UniProtKB-SubCell"/>
</dbReference>
<evidence type="ECO:0000256" key="4">
    <source>
        <dbReference type="ARBA" id="ARBA00004496"/>
    </source>
</evidence>
<evidence type="ECO:0000256" key="12">
    <source>
        <dbReference type="PROSITE-ProRule" id="PRU01319"/>
    </source>
</evidence>
<evidence type="ECO:0000256" key="3">
    <source>
        <dbReference type="ARBA" id="ARBA00004065"/>
    </source>
</evidence>
<comment type="cofactor">
    <cofactor evidence="12">
        <name>Mn(2+)</name>
        <dbReference type="ChEBI" id="CHEBI:29035"/>
    </cofactor>
    <cofactor evidence="12">
        <name>Mg(2+)</name>
        <dbReference type="ChEBI" id="CHEBI:18420"/>
    </cofactor>
    <text evidence="12">Manganese or magnesium. Binds 1 divalent metal ion per monomer in the absence of substrate. May bind a second metal ion after substrate binding.</text>
</comment>
<dbReference type="GO" id="GO:0003723">
    <property type="term" value="F:RNA binding"/>
    <property type="evidence" value="ECO:0007669"/>
    <property type="project" value="UniProtKB-UniRule"/>
</dbReference>
<evidence type="ECO:0000256" key="10">
    <source>
        <dbReference type="ARBA" id="ARBA00022801"/>
    </source>
</evidence>
<keyword evidence="10 12" id="KW-0378">Hydrolase</keyword>
<dbReference type="InterPro" id="IPR001352">
    <property type="entry name" value="RNase_HII/HIII"/>
</dbReference>
<accession>A0A9D1TJG8</accession>
<dbReference type="PANTHER" id="PTHR10954:SF18">
    <property type="entry name" value="RIBONUCLEASE HII"/>
    <property type="match status" value="1"/>
</dbReference>
<feature type="binding site" evidence="12">
    <location>
        <position position="59"/>
    </location>
    <ligand>
        <name>a divalent metal cation</name>
        <dbReference type="ChEBI" id="CHEBI:60240"/>
    </ligand>
</feature>
<organism evidence="15 16">
    <name type="scientific">Candidatus Pseudogracilibacillus intestinigallinarum</name>
    <dbReference type="NCBI Taxonomy" id="2838742"/>
    <lineage>
        <taxon>Bacteria</taxon>
        <taxon>Bacillati</taxon>
        <taxon>Bacillota</taxon>
        <taxon>Bacilli</taxon>
        <taxon>Bacillales</taxon>
        <taxon>Bacillaceae</taxon>
        <taxon>Pseudogracilibacillus</taxon>
    </lineage>
</organism>
<sequence length="238" mass="27475">TNEQIKELKQDERLGVKKLIKQYENKLEKERIKRQTYRTMKEFDKKFLHHDMKWIAGVDEAGRGPLAGPVVAAAVILPKDVDFNGLTDSKQLTELERNMYYEQIKKNAIAYHIEIISAEEIDRLNILEATKLAMTNALLQLEKYPDIALIDAVQLTDLPFQQAAIIKGDDKSLSIAAASVLAKVTRDKWMEKYDELYPQYGFKKHKGYGTKEHMDAMKRYGVCPIHRTSFRPVQLCMK</sequence>
<name>A0A9D1TJG8_9BACI</name>
<dbReference type="GO" id="GO:0006298">
    <property type="term" value="P:mismatch repair"/>
    <property type="evidence" value="ECO:0007669"/>
    <property type="project" value="TreeGrafter"/>
</dbReference>
<evidence type="ECO:0000259" key="14">
    <source>
        <dbReference type="PROSITE" id="PS51975"/>
    </source>
</evidence>